<reference evidence="4" key="1">
    <citation type="submission" date="2006-10" db="EMBL/GenBank/DDBJ databases">
        <title>Complete sequence of Solibacter usitatus Ellin6076.</title>
        <authorList>
            <consortium name="US DOE Joint Genome Institute"/>
            <person name="Copeland A."/>
            <person name="Lucas S."/>
            <person name="Lapidus A."/>
            <person name="Barry K."/>
            <person name="Detter J.C."/>
            <person name="Glavina del Rio T."/>
            <person name="Hammon N."/>
            <person name="Israni S."/>
            <person name="Dalin E."/>
            <person name="Tice H."/>
            <person name="Pitluck S."/>
            <person name="Thompson L.S."/>
            <person name="Brettin T."/>
            <person name="Bruce D."/>
            <person name="Han C."/>
            <person name="Tapia R."/>
            <person name="Gilna P."/>
            <person name="Schmutz J."/>
            <person name="Larimer F."/>
            <person name="Land M."/>
            <person name="Hauser L."/>
            <person name="Kyrpides N."/>
            <person name="Mikhailova N."/>
            <person name="Janssen P.H."/>
            <person name="Kuske C.R."/>
            <person name="Richardson P."/>
        </authorList>
    </citation>
    <scope>NUCLEOTIDE SEQUENCE</scope>
    <source>
        <strain evidence="4">Ellin6076</strain>
    </source>
</reference>
<dbReference type="PANTHER" id="PTHR43135">
    <property type="entry name" value="ALPHA-D-RIBOSE 1-METHYLPHOSPHONATE 5-TRIPHOSPHATE DIPHOSPHATASE"/>
    <property type="match status" value="1"/>
</dbReference>
<protein>
    <submittedName>
        <fullName evidence="4">Amidohydrolase</fullName>
    </submittedName>
</protein>
<evidence type="ECO:0000256" key="1">
    <source>
        <dbReference type="SAM" id="MobiDB-lite"/>
    </source>
</evidence>
<dbReference type="STRING" id="234267.Acid_6720"/>
<feature type="domain" description="Amidohydrolase-related" evidence="3">
    <location>
        <begin position="68"/>
        <end position="401"/>
    </location>
</feature>
<dbReference type="AlphaFoldDB" id="Q01RS9"/>
<dbReference type="InterPro" id="IPR051781">
    <property type="entry name" value="Metallo-dep_Hydrolase"/>
</dbReference>
<dbReference type="InterPro" id="IPR006680">
    <property type="entry name" value="Amidohydro-rel"/>
</dbReference>
<proteinExistence type="predicted"/>
<gene>
    <name evidence="4" type="ordered locus">Acid_6720</name>
</gene>
<keyword evidence="4" id="KW-0378">Hydrolase</keyword>
<dbReference type="SUPFAM" id="SSF51556">
    <property type="entry name" value="Metallo-dependent hydrolases"/>
    <property type="match status" value="1"/>
</dbReference>
<feature type="signal peptide" evidence="2">
    <location>
        <begin position="1"/>
        <end position="19"/>
    </location>
</feature>
<sequence length="442" mass="47800" precursor="true">MKRFLLTALIAAAPLAAQIYVIKNATVMTVSKGTFKGSILVKDGKIAELGEKVMEPQGAIIIDAANQYVIPGIIDCHSHIAGDGGINEGSVSVSSMVDIRDIINPEDIAIYRALAGGVTTANILHGSANAIGGKTLPLKMRWGKDAQGMIFEGATPGIKFALGENPKRAGNPTGGAIGAGVPARYPATRMGVEDVIREAFVEAKAYKAEWDAYDANKTGIPPRKDLKLEALKEVLEGKRYVHAHSYRADEILMLLRVADEFGFKIRTLQHVLEGYKVAKEIAAHGAGASTFSDWWSYKMEAFDAIPYNAAIMQKKGVLVSLNSDDAELMRHLNSEAGKAMKYGGLSETEALAMVTLNPAKQLGIDNRVGSIEVGKDADLVIYDKFPLSDYAKVQKVLIDGTVYFDRDNEVSNRPTKKADKQKLIDKEKTRAPQGAPTRRVGQ</sequence>
<dbReference type="OrthoDB" id="9802793at2"/>
<evidence type="ECO:0000256" key="2">
    <source>
        <dbReference type="SAM" id="SignalP"/>
    </source>
</evidence>
<dbReference type="PANTHER" id="PTHR43135:SF3">
    <property type="entry name" value="ALPHA-D-RIBOSE 1-METHYLPHOSPHONATE 5-TRIPHOSPHATE DIPHOSPHATASE"/>
    <property type="match status" value="1"/>
</dbReference>
<dbReference type="Gene3D" id="2.30.40.10">
    <property type="entry name" value="Urease, subunit C, domain 1"/>
    <property type="match status" value="1"/>
</dbReference>
<feature type="region of interest" description="Disordered" evidence="1">
    <location>
        <begin position="410"/>
        <end position="442"/>
    </location>
</feature>
<feature type="compositionally biased region" description="Basic and acidic residues" evidence="1">
    <location>
        <begin position="410"/>
        <end position="430"/>
    </location>
</feature>
<evidence type="ECO:0000259" key="3">
    <source>
        <dbReference type="Pfam" id="PF01979"/>
    </source>
</evidence>
<dbReference type="InterPro" id="IPR032466">
    <property type="entry name" value="Metal_Hydrolase"/>
</dbReference>
<organism evidence="4">
    <name type="scientific">Solibacter usitatus (strain Ellin6076)</name>
    <dbReference type="NCBI Taxonomy" id="234267"/>
    <lineage>
        <taxon>Bacteria</taxon>
        <taxon>Pseudomonadati</taxon>
        <taxon>Acidobacteriota</taxon>
        <taxon>Terriglobia</taxon>
        <taxon>Bryobacterales</taxon>
        <taxon>Solibacteraceae</taxon>
        <taxon>Candidatus Solibacter</taxon>
    </lineage>
</organism>
<dbReference type="eggNOG" id="COG1228">
    <property type="taxonomic scope" value="Bacteria"/>
</dbReference>
<evidence type="ECO:0000313" key="4">
    <source>
        <dbReference type="EMBL" id="ABJ87641.1"/>
    </source>
</evidence>
<dbReference type="HOGENOM" id="CLU_046987_0_0_0"/>
<accession>Q01RS9</accession>
<dbReference type="KEGG" id="sus:Acid_6720"/>
<dbReference type="Gene3D" id="3.20.20.140">
    <property type="entry name" value="Metal-dependent hydrolases"/>
    <property type="match status" value="1"/>
</dbReference>
<keyword evidence="2" id="KW-0732">Signal</keyword>
<dbReference type="Pfam" id="PF01979">
    <property type="entry name" value="Amidohydro_1"/>
    <property type="match status" value="1"/>
</dbReference>
<feature type="chain" id="PRO_5004162541" evidence="2">
    <location>
        <begin position="20"/>
        <end position="442"/>
    </location>
</feature>
<dbReference type="EMBL" id="CP000473">
    <property type="protein sequence ID" value="ABJ87641.1"/>
    <property type="molecule type" value="Genomic_DNA"/>
</dbReference>
<dbReference type="GO" id="GO:0016810">
    <property type="term" value="F:hydrolase activity, acting on carbon-nitrogen (but not peptide) bonds"/>
    <property type="evidence" value="ECO:0007669"/>
    <property type="project" value="InterPro"/>
</dbReference>
<dbReference type="SUPFAM" id="SSF51338">
    <property type="entry name" value="Composite domain of metallo-dependent hydrolases"/>
    <property type="match status" value="1"/>
</dbReference>
<dbReference type="CDD" id="cd01309">
    <property type="entry name" value="Met_dep_hydrolase_C"/>
    <property type="match status" value="1"/>
</dbReference>
<dbReference type="InterPro" id="IPR011059">
    <property type="entry name" value="Metal-dep_hydrolase_composite"/>
</dbReference>
<name>Q01RS9_SOLUE</name>
<dbReference type="InParanoid" id="Q01RS9"/>